<feature type="region of interest" description="Disordered" evidence="1">
    <location>
        <begin position="73"/>
        <end position="180"/>
    </location>
</feature>
<feature type="compositionally biased region" description="Basic residues" evidence="1">
    <location>
        <begin position="34"/>
        <end position="46"/>
    </location>
</feature>
<sequence>MRRCFWMTHPPPWARRVRLPTSTLSAASRLSTTSKRKSKQLARRPCRAPTSSPSQLVTVFQCSVDQGGRCPWGAGTQGRRRARRRPSPTFPLPTWKSQASSVYSRPRDSTPRTWLRSLAPTPSAKRGAASTAHASTTTRTSIPTSPPSARTTARLSATTTNGRRSTCRRRRASTTSTTGTSWVGAGFCTRTRRSTAADRLMVW</sequence>
<dbReference type="AlphaFoldDB" id="A0A9E7H1A2"/>
<protein>
    <submittedName>
        <fullName evidence="2">Peroxidase</fullName>
    </submittedName>
</protein>
<proteinExistence type="predicted"/>
<feature type="compositionally biased region" description="Low complexity" evidence="1">
    <location>
        <begin position="24"/>
        <end position="33"/>
    </location>
</feature>
<keyword evidence="2" id="KW-0575">Peroxidase</keyword>
<name>A0A9E7H1A2_9LILI</name>
<keyword evidence="3" id="KW-1185">Reference proteome</keyword>
<dbReference type="Proteomes" id="UP001055439">
    <property type="component" value="Chromosome 7"/>
</dbReference>
<evidence type="ECO:0000313" key="3">
    <source>
        <dbReference type="Proteomes" id="UP001055439"/>
    </source>
</evidence>
<evidence type="ECO:0000313" key="2">
    <source>
        <dbReference type="EMBL" id="URE21303.1"/>
    </source>
</evidence>
<keyword evidence="2" id="KW-0560">Oxidoreductase</keyword>
<dbReference type="OrthoDB" id="2113341at2759"/>
<feature type="region of interest" description="Disordered" evidence="1">
    <location>
        <begin position="24"/>
        <end position="53"/>
    </location>
</feature>
<feature type="compositionally biased region" description="Low complexity" evidence="1">
    <location>
        <begin position="128"/>
        <end position="164"/>
    </location>
</feature>
<evidence type="ECO:0000256" key="1">
    <source>
        <dbReference type="SAM" id="MobiDB-lite"/>
    </source>
</evidence>
<accession>A0A9E7H1A2</accession>
<gene>
    <name evidence="2" type="ORF">MUK42_11093</name>
</gene>
<reference evidence="2" key="1">
    <citation type="submission" date="2022-05" db="EMBL/GenBank/DDBJ databases">
        <title>The Musa troglodytarum L. genome provides insights into the mechanism of non-climacteric behaviour and enrichment of carotenoids.</title>
        <authorList>
            <person name="Wang J."/>
        </authorList>
    </citation>
    <scope>NUCLEOTIDE SEQUENCE</scope>
    <source>
        <tissue evidence="2">Leaf</tissue>
    </source>
</reference>
<dbReference type="GO" id="GO:0004601">
    <property type="term" value="F:peroxidase activity"/>
    <property type="evidence" value="ECO:0007669"/>
    <property type="project" value="UniProtKB-KW"/>
</dbReference>
<organism evidence="2 3">
    <name type="scientific">Musa troglodytarum</name>
    <name type="common">fe'i banana</name>
    <dbReference type="NCBI Taxonomy" id="320322"/>
    <lineage>
        <taxon>Eukaryota</taxon>
        <taxon>Viridiplantae</taxon>
        <taxon>Streptophyta</taxon>
        <taxon>Embryophyta</taxon>
        <taxon>Tracheophyta</taxon>
        <taxon>Spermatophyta</taxon>
        <taxon>Magnoliopsida</taxon>
        <taxon>Liliopsida</taxon>
        <taxon>Zingiberales</taxon>
        <taxon>Musaceae</taxon>
        <taxon>Musa</taxon>
    </lineage>
</organism>
<dbReference type="EMBL" id="CP097509">
    <property type="protein sequence ID" value="URE21303.1"/>
    <property type="molecule type" value="Genomic_DNA"/>
</dbReference>